<feature type="domain" description="Penicillin-binding protein dimerisation" evidence="7">
    <location>
        <begin position="70"/>
        <end position="230"/>
    </location>
</feature>
<dbReference type="Gene3D" id="3.40.710.10">
    <property type="entry name" value="DD-peptidase/beta-lactamase superfamily"/>
    <property type="match status" value="1"/>
</dbReference>
<keyword evidence="5" id="KW-1133">Transmembrane helix</keyword>
<dbReference type="InterPro" id="IPR050515">
    <property type="entry name" value="Beta-lactam/transpept"/>
</dbReference>
<dbReference type="OrthoDB" id="9789078at2"/>
<dbReference type="GO" id="GO:0005886">
    <property type="term" value="C:plasma membrane"/>
    <property type="evidence" value="ECO:0007669"/>
    <property type="project" value="TreeGrafter"/>
</dbReference>
<sequence>MAISRGRTPGRTGGGSTGRRSVRRRAAMAMVLIALFVGLFAVRLFDLQVVQAQTLNAAAEDNRSVPLKILGMRGDIYDATGVVLAHSVLRYDITASPKAAVGPSATPEIAAAKLAETRADATRIAAITGQNPDDIVAALTDAVAADSAADYAYVVKQVDVETFEAIKALDIPWVYYEAHPARTYPDGAVAGNLVGYVGAANEAQAGVELSEDSCLAASDGTETYERSEDGVRIPGSTVETVAAVDGSDVVLTIDADLQWFVQQTLAKYAQEYGAGWGTVVVQEVRTGKLLAVADYPSVDPNNVDATAASDAGSRAFTAPFEPGSTFKTLTAASLIDSGQATPLSHVLAPYRITDDGVDINDSESHGTWRLTLTGVLKESSNTGMSRLGQLLSPQQRLDYMTAFHLGTTSEVGFPGEEPGYLGDNAPDWNAQTDYATTFGQGLTTTAIQTASIYQAIGNGGVRMPVSLVSGCRAADGTITDAPATAGSQVVSPQAARETVDMLENVATKGWLASRIAIPGYRIATKTGTAQHSDGNGDYADTFNVSLAGLAPAEDPQYVVSVSLGDPVRMNNSGATAPIFREVMAQVLKQFQVIPSGSSSPDIDTDW</sequence>
<evidence type="ECO:0000259" key="6">
    <source>
        <dbReference type="Pfam" id="PF00905"/>
    </source>
</evidence>
<evidence type="ECO:0000256" key="3">
    <source>
        <dbReference type="ARBA" id="ARBA00023136"/>
    </source>
</evidence>
<feature type="domain" description="Penicillin-binding protein transpeptidase" evidence="6">
    <location>
        <begin position="277"/>
        <end position="583"/>
    </location>
</feature>
<dbReference type="InterPro" id="IPR012338">
    <property type="entry name" value="Beta-lactam/transpept-like"/>
</dbReference>
<evidence type="ECO:0000259" key="7">
    <source>
        <dbReference type="Pfam" id="PF03717"/>
    </source>
</evidence>
<accession>A0A4V3WTY3</accession>
<keyword evidence="3 5" id="KW-0472">Membrane</keyword>
<dbReference type="PANTHER" id="PTHR30627:SF1">
    <property type="entry name" value="PEPTIDOGLYCAN D,D-TRANSPEPTIDASE FTSI"/>
    <property type="match status" value="1"/>
</dbReference>
<dbReference type="EMBL" id="SSSM01000001">
    <property type="protein sequence ID" value="THG33467.1"/>
    <property type="molecule type" value="Genomic_DNA"/>
</dbReference>
<feature type="transmembrane region" description="Helical" evidence="5">
    <location>
        <begin position="26"/>
        <end position="45"/>
    </location>
</feature>
<keyword evidence="9" id="KW-1185">Reference proteome</keyword>
<protein>
    <submittedName>
        <fullName evidence="8">Penicillin-binding protein 2</fullName>
    </submittedName>
</protein>
<comment type="similarity">
    <text evidence="2">Belongs to the transpeptidase family.</text>
</comment>
<comment type="subcellular location">
    <subcellularLocation>
        <location evidence="1">Membrane</location>
    </subcellularLocation>
</comment>
<dbReference type="Gene3D" id="3.30.450.330">
    <property type="match status" value="1"/>
</dbReference>
<evidence type="ECO:0000256" key="4">
    <source>
        <dbReference type="SAM" id="MobiDB-lite"/>
    </source>
</evidence>
<dbReference type="PANTHER" id="PTHR30627">
    <property type="entry name" value="PEPTIDOGLYCAN D,D-TRANSPEPTIDASE"/>
    <property type="match status" value="1"/>
</dbReference>
<evidence type="ECO:0000313" key="8">
    <source>
        <dbReference type="EMBL" id="THG33467.1"/>
    </source>
</evidence>
<dbReference type="SUPFAM" id="SSF56601">
    <property type="entry name" value="beta-lactamase/transpeptidase-like"/>
    <property type="match status" value="1"/>
</dbReference>
<feature type="region of interest" description="Disordered" evidence="4">
    <location>
        <begin position="1"/>
        <end position="21"/>
    </location>
</feature>
<keyword evidence="5" id="KW-0812">Transmembrane</keyword>
<evidence type="ECO:0000256" key="2">
    <source>
        <dbReference type="ARBA" id="ARBA00007171"/>
    </source>
</evidence>
<dbReference type="InterPro" id="IPR001460">
    <property type="entry name" value="PCN-bd_Tpept"/>
</dbReference>
<evidence type="ECO:0000256" key="5">
    <source>
        <dbReference type="SAM" id="Phobius"/>
    </source>
</evidence>
<dbReference type="SUPFAM" id="SSF56519">
    <property type="entry name" value="Penicillin binding protein dimerisation domain"/>
    <property type="match status" value="1"/>
</dbReference>
<dbReference type="AlphaFoldDB" id="A0A4V3WTY3"/>
<evidence type="ECO:0000313" key="9">
    <source>
        <dbReference type="Proteomes" id="UP000309133"/>
    </source>
</evidence>
<dbReference type="GO" id="GO:0008658">
    <property type="term" value="F:penicillin binding"/>
    <property type="evidence" value="ECO:0007669"/>
    <property type="project" value="InterPro"/>
</dbReference>
<evidence type="ECO:0000256" key="1">
    <source>
        <dbReference type="ARBA" id="ARBA00004370"/>
    </source>
</evidence>
<name>A0A4V3WTY3_9MICO</name>
<dbReference type="InterPro" id="IPR036138">
    <property type="entry name" value="PBP_dimer_sf"/>
</dbReference>
<dbReference type="Pfam" id="PF03717">
    <property type="entry name" value="PBP_dimer"/>
    <property type="match status" value="1"/>
</dbReference>
<dbReference type="InterPro" id="IPR005311">
    <property type="entry name" value="PBP_dimer"/>
</dbReference>
<organism evidence="8 9">
    <name type="scientific">Naasia lichenicola</name>
    <dbReference type="NCBI Taxonomy" id="2565933"/>
    <lineage>
        <taxon>Bacteria</taxon>
        <taxon>Bacillati</taxon>
        <taxon>Actinomycetota</taxon>
        <taxon>Actinomycetes</taxon>
        <taxon>Micrococcales</taxon>
        <taxon>Microbacteriaceae</taxon>
        <taxon>Naasia</taxon>
    </lineage>
</organism>
<reference evidence="8 9" key="1">
    <citation type="submission" date="2019-04" db="EMBL/GenBank/DDBJ databases">
        <authorList>
            <person name="Jiang L."/>
        </authorList>
    </citation>
    <scope>NUCLEOTIDE SEQUENCE [LARGE SCALE GENOMIC DNA]</scope>
    <source>
        <strain evidence="8 9">YIM 131853</strain>
    </source>
</reference>
<gene>
    <name evidence="8" type="ORF">E6C64_03775</name>
</gene>
<dbReference type="Gene3D" id="3.90.1310.10">
    <property type="entry name" value="Penicillin-binding protein 2a (Domain 2)"/>
    <property type="match status" value="1"/>
</dbReference>
<feature type="compositionally biased region" description="Low complexity" evidence="4">
    <location>
        <begin position="1"/>
        <end position="10"/>
    </location>
</feature>
<dbReference type="Pfam" id="PF00905">
    <property type="entry name" value="Transpeptidase"/>
    <property type="match status" value="1"/>
</dbReference>
<dbReference type="RefSeq" id="WP_136426249.1">
    <property type="nucleotide sequence ID" value="NZ_SSSM01000001.1"/>
</dbReference>
<comment type="caution">
    <text evidence="8">The sequence shown here is derived from an EMBL/GenBank/DDBJ whole genome shotgun (WGS) entry which is preliminary data.</text>
</comment>
<dbReference type="GO" id="GO:0071555">
    <property type="term" value="P:cell wall organization"/>
    <property type="evidence" value="ECO:0007669"/>
    <property type="project" value="TreeGrafter"/>
</dbReference>
<dbReference type="Proteomes" id="UP000309133">
    <property type="component" value="Unassembled WGS sequence"/>
</dbReference>
<proteinExistence type="inferred from homology"/>